<evidence type="ECO:0000313" key="3">
    <source>
        <dbReference type="Proteomes" id="UP000298327"/>
    </source>
</evidence>
<feature type="compositionally biased region" description="Basic residues" evidence="1">
    <location>
        <begin position="27"/>
        <end position="36"/>
    </location>
</feature>
<accession>A0A4Y9YWR5</accession>
<reference evidence="2 3" key="1">
    <citation type="submission" date="2019-02" db="EMBL/GenBank/DDBJ databases">
        <title>Genome sequencing of the rare red list fungi Dentipellis fragilis.</title>
        <authorList>
            <person name="Buettner E."/>
            <person name="Kellner H."/>
        </authorList>
    </citation>
    <scope>NUCLEOTIDE SEQUENCE [LARGE SCALE GENOMIC DNA]</scope>
    <source>
        <strain evidence="2 3">DSM 105465</strain>
    </source>
</reference>
<dbReference type="OrthoDB" id="5954824at2759"/>
<feature type="compositionally biased region" description="Polar residues" evidence="1">
    <location>
        <begin position="57"/>
        <end position="73"/>
    </location>
</feature>
<feature type="compositionally biased region" description="Acidic residues" evidence="1">
    <location>
        <begin position="79"/>
        <end position="93"/>
    </location>
</feature>
<evidence type="ECO:0000313" key="2">
    <source>
        <dbReference type="EMBL" id="TFY66854.1"/>
    </source>
</evidence>
<evidence type="ECO:0000256" key="1">
    <source>
        <dbReference type="SAM" id="MobiDB-lite"/>
    </source>
</evidence>
<dbReference type="EMBL" id="SEOQ01000213">
    <property type="protein sequence ID" value="TFY66854.1"/>
    <property type="molecule type" value="Genomic_DNA"/>
</dbReference>
<name>A0A4Y9YWR5_9AGAM</name>
<feature type="compositionally biased region" description="Basic and acidic residues" evidence="1">
    <location>
        <begin position="334"/>
        <end position="353"/>
    </location>
</feature>
<feature type="compositionally biased region" description="Basic residues" evidence="1">
    <location>
        <begin position="354"/>
        <end position="369"/>
    </location>
</feature>
<feature type="compositionally biased region" description="Basic and acidic residues" evidence="1">
    <location>
        <begin position="122"/>
        <end position="134"/>
    </location>
</feature>
<dbReference type="AlphaFoldDB" id="A0A4Y9YWR5"/>
<feature type="compositionally biased region" description="Low complexity" evidence="1">
    <location>
        <begin position="205"/>
        <end position="215"/>
    </location>
</feature>
<sequence length="380" mass="41022">RVQRPITEPGKGSYWMIDLTQGEGNKRERKRNKKPGKRELAAAAAAAAASYQIPGDLQTQSRLSGKSGPSGSQGREDSMDIDDEEDELYEDEPQQLSAPVHMPEIQPPTGVGMSPNVYLVESPERETAGHDVGARRTRMRTRSTRQSARHAPYPPQASTSASASASASTSAGSAGARWRERERRRTNSAFPPLRLRPCTHRAPEADAAAGLAAEAQPSRPSGRTFGEPPYNLPDIGRSTRRRPAPAITLPPMRVPDSMSPPPQPRPSAAFGQSSLPAVSLGAGGLGRAIMAGPDGRRETEAEESRSRARFVRPPPPPGMVYAHAGEGGLLVAMRPEDLRAREQAEAEAEERPKSRGRKDKGKGKGRARREKSASEDEDEE</sequence>
<feature type="compositionally biased region" description="Basic and acidic residues" evidence="1">
    <location>
        <begin position="294"/>
        <end position="306"/>
    </location>
</feature>
<feature type="region of interest" description="Disordered" evidence="1">
    <location>
        <begin position="1"/>
        <end position="380"/>
    </location>
</feature>
<protein>
    <recommendedName>
        <fullName evidence="4">Fork-head domain-containing protein</fullName>
    </recommendedName>
</protein>
<gene>
    <name evidence="2" type="ORF">EVG20_g4231</name>
</gene>
<dbReference type="Proteomes" id="UP000298327">
    <property type="component" value="Unassembled WGS sequence"/>
</dbReference>
<keyword evidence="3" id="KW-1185">Reference proteome</keyword>
<dbReference type="STRING" id="205917.A0A4Y9YWR5"/>
<feature type="non-terminal residue" evidence="2">
    <location>
        <position position="1"/>
    </location>
</feature>
<proteinExistence type="predicted"/>
<comment type="caution">
    <text evidence="2">The sequence shown here is derived from an EMBL/GenBank/DDBJ whole genome shotgun (WGS) entry which is preliminary data.</text>
</comment>
<organism evidence="2 3">
    <name type="scientific">Dentipellis fragilis</name>
    <dbReference type="NCBI Taxonomy" id="205917"/>
    <lineage>
        <taxon>Eukaryota</taxon>
        <taxon>Fungi</taxon>
        <taxon>Dikarya</taxon>
        <taxon>Basidiomycota</taxon>
        <taxon>Agaricomycotina</taxon>
        <taxon>Agaricomycetes</taxon>
        <taxon>Russulales</taxon>
        <taxon>Hericiaceae</taxon>
        <taxon>Dentipellis</taxon>
    </lineage>
</organism>
<feature type="compositionally biased region" description="Low complexity" evidence="1">
    <location>
        <begin position="157"/>
        <end position="176"/>
    </location>
</feature>
<evidence type="ECO:0008006" key="4">
    <source>
        <dbReference type="Google" id="ProtNLM"/>
    </source>
</evidence>